<proteinExistence type="predicted"/>
<reference evidence="8 9" key="1">
    <citation type="journal article" date="2017" name="Nat. Commun.">
        <title>Genome assembly with in vitro proximity ligation data and whole-genome triplication in lettuce.</title>
        <authorList>
            <person name="Reyes-Chin-Wo S."/>
            <person name="Wang Z."/>
            <person name="Yang X."/>
            <person name="Kozik A."/>
            <person name="Arikit S."/>
            <person name="Song C."/>
            <person name="Xia L."/>
            <person name="Froenicke L."/>
            <person name="Lavelle D.O."/>
            <person name="Truco M.J."/>
            <person name="Xia R."/>
            <person name="Zhu S."/>
            <person name="Xu C."/>
            <person name="Xu H."/>
            <person name="Xu X."/>
            <person name="Cox K."/>
            <person name="Korf I."/>
            <person name="Meyers B.C."/>
            <person name="Michelmore R.W."/>
        </authorList>
    </citation>
    <scope>NUCLEOTIDE SEQUENCE [LARGE SCALE GENOMIC DNA]</scope>
    <source>
        <strain evidence="9">cv. Salinas</strain>
        <tissue evidence="8">Seedlings</tissue>
    </source>
</reference>
<dbReference type="PANTHER" id="PTHR47989">
    <property type="entry name" value="OS01G0750732 PROTEIN"/>
    <property type="match status" value="1"/>
</dbReference>
<evidence type="ECO:0000313" key="8">
    <source>
        <dbReference type="EMBL" id="KAJ0197825.1"/>
    </source>
</evidence>
<dbReference type="InterPro" id="IPR001245">
    <property type="entry name" value="Ser-Thr/Tyr_kinase_cat_dom"/>
</dbReference>
<evidence type="ECO:0000256" key="2">
    <source>
        <dbReference type="ARBA" id="ARBA00022741"/>
    </source>
</evidence>
<evidence type="ECO:0000256" key="1">
    <source>
        <dbReference type="ARBA" id="ARBA00022527"/>
    </source>
</evidence>
<keyword evidence="2 4" id="KW-0547">Nucleotide-binding</keyword>
<keyword evidence="9" id="KW-1185">Reference proteome</keyword>
<feature type="domain" description="Protein kinase" evidence="7">
    <location>
        <begin position="106"/>
        <end position="259"/>
    </location>
</feature>
<dbReference type="PANTHER" id="PTHR47989:SF27">
    <property type="entry name" value="PROTEIN KINASE DOMAIN-CONTAINING PROTEIN"/>
    <property type="match status" value="1"/>
</dbReference>
<comment type="caution">
    <text evidence="8">The sequence shown here is derived from an EMBL/GenBank/DDBJ whole genome shotgun (WGS) entry which is preliminary data.</text>
</comment>
<dbReference type="InterPro" id="IPR017441">
    <property type="entry name" value="Protein_kinase_ATP_BS"/>
</dbReference>
<dbReference type="AlphaFoldDB" id="A0A9R1V161"/>
<keyword evidence="1" id="KW-0418">Kinase</keyword>
<name>A0A9R1V161_LACSA</name>
<gene>
    <name evidence="8" type="ORF">LSAT_V11C700377490</name>
</gene>
<dbReference type="GO" id="GO:0004674">
    <property type="term" value="F:protein serine/threonine kinase activity"/>
    <property type="evidence" value="ECO:0007669"/>
    <property type="project" value="UniProtKB-KW"/>
</dbReference>
<dbReference type="EMBL" id="NBSK02000007">
    <property type="protein sequence ID" value="KAJ0197825.1"/>
    <property type="molecule type" value="Genomic_DNA"/>
</dbReference>
<evidence type="ECO:0000313" key="9">
    <source>
        <dbReference type="Proteomes" id="UP000235145"/>
    </source>
</evidence>
<dbReference type="InterPro" id="IPR000719">
    <property type="entry name" value="Prot_kinase_dom"/>
</dbReference>
<keyword evidence="6" id="KW-0812">Transmembrane</keyword>
<dbReference type="PROSITE" id="PS00107">
    <property type="entry name" value="PROTEIN_KINASE_ATP"/>
    <property type="match status" value="1"/>
</dbReference>
<dbReference type="GO" id="GO:0005524">
    <property type="term" value="F:ATP binding"/>
    <property type="evidence" value="ECO:0007669"/>
    <property type="project" value="UniProtKB-UniRule"/>
</dbReference>
<keyword evidence="6" id="KW-0472">Membrane</keyword>
<keyword evidence="1" id="KW-0723">Serine/threonine-protein kinase</keyword>
<accession>A0A9R1V161</accession>
<feature type="transmembrane region" description="Helical" evidence="6">
    <location>
        <begin position="23"/>
        <end position="48"/>
    </location>
</feature>
<dbReference type="FunFam" id="3.30.200.20:FF:000342">
    <property type="entry name" value="Protein kinase superfamily protein"/>
    <property type="match status" value="1"/>
</dbReference>
<dbReference type="InterPro" id="IPR011009">
    <property type="entry name" value="Kinase-like_dom_sf"/>
</dbReference>
<evidence type="ECO:0000256" key="3">
    <source>
        <dbReference type="ARBA" id="ARBA00022840"/>
    </source>
</evidence>
<feature type="region of interest" description="Disordered" evidence="5">
    <location>
        <begin position="231"/>
        <end position="259"/>
    </location>
</feature>
<evidence type="ECO:0000256" key="5">
    <source>
        <dbReference type="SAM" id="MobiDB-lite"/>
    </source>
</evidence>
<evidence type="ECO:0000259" key="7">
    <source>
        <dbReference type="PROSITE" id="PS50011"/>
    </source>
</evidence>
<keyword evidence="3 4" id="KW-0067">ATP-binding</keyword>
<sequence length="259" mass="28634">MADFTTGTEIDITKHQHSSSRKVLIRLITVSYVMAIIIVSIMCLWICYIKNIHKSGKIGTKKLDSLRGLPLSSFVSRTNGVFKNKIEKGSVVVMDYNMLESATNNFGESEILGVGGFGCVYKARLDDNLHVAVKRLNGISQDAIKEFQTEVDILSKIHHPNIITLLGYCVHDETKLLVYELMHNGSLETQFQIKFCIHAKGILGKIPGTSPVHETSHVTILIPMKIVKHSSSGNDEVMNEGSNDDVKMGSDSGTDLKMN</sequence>
<keyword evidence="6" id="KW-1133">Transmembrane helix</keyword>
<dbReference type="Proteomes" id="UP000235145">
    <property type="component" value="Unassembled WGS sequence"/>
</dbReference>
<dbReference type="SUPFAM" id="SSF56112">
    <property type="entry name" value="Protein kinase-like (PK-like)"/>
    <property type="match status" value="1"/>
</dbReference>
<keyword evidence="1" id="KW-0808">Transferase</keyword>
<dbReference type="Gene3D" id="3.30.200.20">
    <property type="entry name" value="Phosphorylase Kinase, domain 1"/>
    <property type="match status" value="1"/>
</dbReference>
<evidence type="ECO:0000256" key="6">
    <source>
        <dbReference type="SAM" id="Phobius"/>
    </source>
</evidence>
<feature type="binding site" evidence="4">
    <location>
        <position position="134"/>
    </location>
    <ligand>
        <name>ATP</name>
        <dbReference type="ChEBI" id="CHEBI:30616"/>
    </ligand>
</feature>
<protein>
    <recommendedName>
        <fullName evidence="7">Protein kinase domain-containing protein</fullName>
    </recommendedName>
</protein>
<dbReference type="PROSITE" id="PS50011">
    <property type="entry name" value="PROTEIN_KINASE_DOM"/>
    <property type="match status" value="1"/>
</dbReference>
<dbReference type="Pfam" id="PF07714">
    <property type="entry name" value="PK_Tyr_Ser-Thr"/>
    <property type="match status" value="1"/>
</dbReference>
<evidence type="ECO:0000256" key="4">
    <source>
        <dbReference type="PROSITE-ProRule" id="PRU10141"/>
    </source>
</evidence>
<organism evidence="8 9">
    <name type="scientific">Lactuca sativa</name>
    <name type="common">Garden lettuce</name>
    <dbReference type="NCBI Taxonomy" id="4236"/>
    <lineage>
        <taxon>Eukaryota</taxon>
        <taxon>Viridiplantae</taxon>
        <taxon>Streptophyta</taxon>
        <taxon>Embryophyta</taxon>
        <taxon>Tracheophyta</taxon>
        <taxon>Spermatophyta</taxon>
        <taxon>Magnoliopsida</taxon>
        <taxon>eudicotyledons</taxon>
        <taxon>Gunneridae</taxon>
        <taxon>Pentapetalae</taxon>
        <taxon>asterids</taxon>
        <taxon>campanulids</taxon>
        <taxon>Asterales</taxon>
        <taxon>Asteraceae</taxon>
        <taxon>Cichorioideae</taxon>
        <taxon>Cichorieae</taxon>
        <taxon>Lactucinae</taxon>
        <taxon>Lactuca</taxon>
    </lineage>
</organism>